<reference evidence="8 9" key="1">
    <citation type="journal article" date="2011" name="PLoS Genet.">
        <title>Genomic analysis of the necrotrophic fungal pathogens Sclerotinia sclerotiorum and Botrytis cinerea.</title>
        <authorList>
            <person name="Amselem J."/>
            <person name="Cuomo C.A."/>
            <person name="van Kan J.A."/>
            <person name="Viaud M."/>
            <person name="Benito E.P."/>
            <person name="Couloux A."/>
            <person name="Coutinho P.M."/>
            <person name="de Vries R.P."/>
            <person name="Dyer P.S."/>
            <person name="Fillinger S."/>
            <person name="Fournier E."/>
            <person name="Gout L."/>
            <person name="Hahn M."/>
            <person name="Kohn L."/>
            <person name="Lapalu N."/>
            <person name="Plummer K.M."/>
            <person name="Pradier J.M."/>
            <person name="Quevillon E."/>
            <person name="Sharon A."/>
            <person name="Simon A."/>
            <person name="ten Have A."/>
            <person name="Tudzynski B."/>
            <person name="Tudzynski P."/>
            <person name="Wincker P."/>
            <person name="Andrew M."/>
            <person name="Anthouard V."/>
            <person name="Beever R.E."/>
            <person name="Beffa R."/>
            <person name="Benoit I."/>
            <person name="Bouzid O."/>
            <person name="Brault B."/>
            <person name="Chen Z."/>
            <person name="Choquer M."/>
            <person name="Collemare J."/>
            <person name="Cotton P."/>
            <person name="Danchin E.G."/>
            <person name="Da Silva C."/>
            <person name="Gautier A."/>
            <person name="Giraud C."/>
            <person name="Giraud T."/>
            <person name="Gonzalez C."/>
            <person name="Grossetete S."/>
            <person name="Guldener U."/>
            <person name="Henrissat B."/>
            <person name="Howlett B.J."/>
            <person name="Kodira C."/>
            <person name="Kretschmer M."/>
            <person name="Lappartient A."/>
            <person name="Leroch M."/>
            <person name="Levis C."/>
            <person name="Mauceli E."/>
            <person name="Neuveglise C."/>
            <person name="Oeser B."/>
            <person name="Pearson M."/>
            <person name="Poulain J."/>
            <person name="Poussereau N."/>
            <person name="Quesneville H."/>
            <person name="Rascle C."/>
            <person name="Schumacher J."/>
            <person name="Segurens B."/>
            <person name="Sexton A."/>
            <person name="Silva E."/>
            <person name="Sirven C."/>
            <person name="Soanes D.M."/>
            <person name="Talbot N.J."/>
            <person name="Templeton M."/>
            <person name="Yandava C."/>
            <person name="Yarden O."/>
            <person name="Zeng Q."/>
            <person name="Rollins J.A."/>
            <person name="Lebrun M.H."/>
            <person name="Dickman M."/>
        </authorList>
    </citation>
    <scope>NUCLEOTIDE SEQUENCE [LARGE SCALE GENOMIC DNA]</scope>
    <source>
        <strain evidence="8 9">B05.10</strain>
    </source>
</reference>
<feature type="compositionally biased region" description="Acidic residues" evidence="6">
    <location>
        <begin position="894"/>
        <end position="904"/>
    </location>
</feature>
<evidence type="ECO:0000259" key="7">
    <source>
        <dbReference type="PROSITE" id="PS50011"/>
    </source>
</evidence>
<name>A0A384JFS3_BOTFB</name>
<dbReference type="EMBL" id="CP009808">
    <property type="protein sequence ID" value="ATZ49320.1"/>
    <property type="molecule type" value="Genomic_DNA"/>
</dbReference>
<evidence type="ECO:0000256" key="3">
    <source>
        <dbReference type="ARBA" id="ARBA00022741"/>
    </source>
</evidence>
<dbReference type="PANTHER" id="PTHR43671:SF13">
    <property type="entry name" value="SERINE_THREONINE-PROTEIN KINASE NEK2"/>
    <property type="match status" value="1"/>
</dbReference>
<keyword evidence="2" id="KW-0808">Transferase</keyword>
<dbReference type="AlphaFoldDB" id="A0A384JFS3"/>
<evidence type="ECO:0000256" key="4">
    <source>
        <dbReference type="ARBA" id="ARBA00022777"/>
    </source>
</evidence>
<feature type="compositionally biased region" description="Basic and acidic residues" evidence="6">
    <location>
        <begin position="547"/>
        <end position="567"/>
    </location>
</feature>
<protein>
    <recommendedName>
        <fullName evidence="1">non-specific serine/threonine protein kinase</fullName>
        <ecNumber evidence="1">2.7.11.1</ecNumber>
    </recommendedName>
</protein>
<dbReference type="InterPro" id="IPR011009">
    <property type="entry name" value="Kinase-like_dom_sf"/>
</dbReference>
<feature type="compositionally biased region" description="Basic residues" evidence="6">
    <location>
        <begin position="974"/>
        <end position="983"/>
    </location>
</feature>
<feature type="compositionally biased region" description="Basic and acidic residues" evidence="6">
    <location>
        <begin position="824"/>
        <end position="840"/>
    </location>
</feature>
<keyword evidence="4" id="KW-0418">Kinase</keyword>
<feature type="region of interest" description="Disordered" evidence="6">
    <location>
        <begin position="974"/>
        <end position="1012"/>
    </location>
</feature>
<feature type="compositionally biased region" description="Basic and acidic residues" evidence="6">
    <location>
        <begin position="591"/>
        <end position="600"/>
    </location>
</feature>
<dbReference type="Gene3D" id="1.10.510.10">
    <property type="entry name" value="Transferase(Phosphotransferase) domain 1"/>
    <property type="match status" value="1"/>
</dbReference>
<evidence type="ECO:0000256" key="2">
    <source>
        <dbReference type="ARBA" id="ARBA00022679"/>
    </source>
</evidence>
<feature type="region of interest" description="Disordered" evidence="6">
    <location>
        <begin position="538"/>
        <end position="726"/>
    </location>
</feature>
<feature type="region of interest" description="Disordered" evidence="6">
    <location>
        <begin position="879"/>
        <end position="918"/>
    </location>
</feature>
<evidence type="ECO:0000313" key="8">
    <source>
        <dbReference type="EMBL" id="ATZ49320.1"/>
    </source>
</evidence>
<reference evidence="8 9" key="3">
    <citation type="journal article" date="2017" name="Mol. Plant Pathol.">
        <title>A gapless genome sequence of the fungus Botrytis cinerea.</title>
        <authorList>
            <person name="Van Kan J.A."/>
            <person name="Stassen J.H."/>
            <person name="Mosbach A."/>
            <person name="Van Der Lee T.A."/>
            <person name="Faino L."/>
            <person name="Farmer A.D."/>
            <person name="Papasotiriou D.G."/>
            <person name="Zhou S."/>
            <person name="Seidl M.F."/>
            <person name="Cottam E."/>
            <person name="Edel D."/>
            <person name="Hahn M."/>
            <person name="Schwartz D.C."/>
            <person name="Dietrich R.A."/>
            <person name="Widdison S."/>
            <person name="Scalliet G."/>
        </authorList>
    </citation>
    <scope>NUCLEOTIDE SEQUENCE [LARGE SCALE GENOMIC DNA]</scope>
    <source>
        <strain evidence="8 9">B05.10</strain>
    </source>
</reference>
<feature type="region of interest" description="Disordered" evidence="6">
    <location>
        <begin position="824"/>
        <end position="850"/>
    </location>
</feature>
<dbReference type="GO" id="GO:0004674">
    <property type="term" value="F:protein serine/threonine kinase activity"/>
    <property type="evidence" value="ECO:0007669"/>
    <property type="project" value="UniProtKB-EC"/>
</dbReference>
<dbReference type="VEuPathDB" id="FungiDB:Bcin04g04840"/>
<dbReference type="PANTHER" id="PTHR43671">
    <property type="entry name" value="SERINE/THREONINE-PROTEIN KINASE NEK"/>
    <property type="match status" value="1"/>
</dbReference>
<evidence type="ECO:0000256" key="6">
    <source>
        <dbReference type="SAM" id="MobiDB-lite"/>
    </source>
</evidence>
<dbReference type="KEGG" id="bfu:BCIN_04g04840"/>
<gene>
    <name evidence="8" type="ORF">BCIN_04g04840</name>
</gene>
<evidence type="ECO:0000313" key="9">
    <source>
        <dbReference type="Proteomes" id="UP000001798"/>
    </source>
</evidence>
<organism evidence="8 9">
    <name type="scientific">Botryotinia fuckeliana (strain B05.10)</name>
    <name type="common">Noble rot fungus</name>
    <name type="synonym">Botrytis cinerea</name>
    <dbReference type="NCBI Taxonomy" id="332648"/>
    <lineage>
        <taxon>Eukaryota</taxon>
        <taxon>Fungi</taxon>
        <taxon>Dikarya</taxon>
        <taxon>Ascomycota</taxon>
        <taxon>Pezizomycotina</taxon>
        <taxon>Leotiomycetes</taxon>
        <taxon>Helotiales</taxon>
        <taxon>Sclerotiniaceae</taxon>
        <taxon>Botrytis</taxon>
    </lineage>
</organism>
<dbReference type="SUPFAM" id="SSF56112">
    <property type="entry name" value="Protein kinase-like (PK-like)"/>
    <property type="match status" value="1"/>
</dbReference>
<keyword evidence="5" id="KW-0067">ATP-binding</keyword>
<dbReference type="PROSITE" id="PS50011">
    <property type="entry name" value="PROTEIN_KINASE_DOM"/>
    <property type="match status" value="1"/>
</dbReference>
<keyword evidence="3" id="KW-0547">Nucleotide-binding</keyword>
<keyword evidence="9" id="KW-1185">Reference proteome</keyword>
<dbReference type="InterPro" id="IPR050660">
    <property type="entry name" value="NEK_Ser/Thr_kinase"/>
</dbReference>
<reference evidence="8 9" key="2">
    <citation type="journal article" date="2012" name="Eukaryot. Cell">
        <title>Genome update of Botrytis cinerea strains B05.10 and T4.</title>
        <authorList>
            <person name="Staats M."/>
            <person name="van Kan J.A."/>
        </authorList>
    </citation>
    <scope>NUCLEOTIDE SEQUENCE [LARGE SCALE GENOMIC DNA]</scope>
    <source>
        <strain evidence="8 9">B05.10</strain>
    </source>
</reference>
<evidence type="ECO:0000256" key="1">
    <source>
        <dbReference type="ARBA" id="ARBA00012513"/>
    </source>
</evidence>
<feature type="compositionally biased region" description="Basic and acidic residues" evidence="6">
    <location>
        <begin position="631"/>
        <end position="692"/>
    </location>
</feature>
<dbReference type="RefSeq" id="XP_024548402.1">
    <property type="nucleotide sequence ID" value="XM_024692623.1"/>
</dbReference>
<dbReference type="GeneID" id="5438223"/>
<dbReference type="OrthoDB" id="4062651at2759"/>
<dbReference type="GO" id="GO:0005524">
    <property type="term" value="F:ATP binding"/>
    <property type="evidence" value="ECO:0007669"/>
    <property type="project" value="UniProtKB-KW"/>
</dbReference>
<accession>A0A384JFS3</accession>
<proteinExistence type="predicted"/>
<sequence>MGSIDFIFDDSLNISSRKARTLTFLTDLRKDMAAAAPNRFNPGGFRGVRKPPTAEEWEKFSDYEKDEKRGEEWMNRVYGWNINAENEKLSSDRWLPDKLLGKGVAVFKKGHTTDTGDVFYKRIVVKQASSPEAKSRLQNGASILDHLRAYWVTDADHLVLPFGAYEEDAGTGTDDTFDPVYFHESTSDAVGRTYTSYCEGGNFHQWLENNFGEQYPSESDLWSVMECMANICMRLEHGYSVMVNHNHREQYRSVVHLDIRPESMFCARIQETRRGRHSNHTIFILGKFEKAAIVPSDPMDKTWMFNIRGRADPKWATPEQKYPHMEGRSIGTSCNIFGIGALLYYMITGRELGDSAWNIGISDSPTDQGLKLYFGADLITEPIAKQQEYSKTLIRTILQCLSYHPGDRIDAKELLELSTKALNFDDRQRMPKEVRYNPGDPVIILEPQEELQPNDYIPSDLSLKIYNPPADQPETLRARAGKWLNRFFLFPDSAKGQRSREKQRLDYETQVEIKRKAEATRKRLLAEIEADEAEQMRLQIEEEEEEDRKAAERRAKKRTELAAEITRRRAAATGEGGQQELLPQPVRKRDRSPEIVDERSRKRARSKSPVRPNTPDTAAAEKGGAEPMDSDVNKDKKMSPSGDLDKVKEKEVKEKEAKEKEAKEKEAKEKEAKEKEKKAEADELERQREYHGRLGQQVEADRRENERKKQHAKAQWTHGESSLDVQRQNPRLDPHLYINPNYMILYKGSNYRVKDLLKLKEPFPWKDFAWWDSILYLKESLPRVAIEYYEDLKERGVELVAHSGTLDETSLEWENVSRMIQRFDKEGREKEREKEREKNGHLGLINPPVGGAARRMNDNHQSPGIPKFRDYLAGLTTNSPNYRERYNQMGPRDFDDDEDPDDSVQEVPAPPANDRYRAPPIDLSRFMVVVPPKAPRAPRAPRAPPAKITAWFCPYCNDKDGGYAKKGSCETHIKTKHKNRKGNPKTTAFVPRRVAPKAKAPERPFDPYRYQA</sequence>
<evidence type="ECO:0000256" key="5">
    <source>
        <dbReference type="ARBA" id="ARBA00022840"/>
    </source>
</evidence>
<dbReference type="InterPro" id="IPR000719">
    <property type="entry name" value="Prot_kinase_dom"/>
</dbReference>
<dbReference type="EC" id="2.7.11.1" evidence="1"/>
<feature type="domain" description="Protein kinase" evidence="7">
    <location>
        <begin position="63"/>
        <end position="422"/>
    </location>
</feature>
<dbReference type="Proteomes" id="UP000001798">
    <property type="component" value="Chromosome 4"/>
</dbReference>